<protein>
    <submittedName>
        <fullName evidence="1">Uncharacterized protein</fullName>
    </submittedName>
</protein>
<comment type="caution">
    <text evidence="1">The sequence shown here is derived from an EMBL/GenBank/DDBJ whole genome shotgun (WGS) entry which is preliminary data.</text>
</comment>
<dbReference type="Proteomes" id="UP001597526">
    <property type="component" value="Unassembled WGS sequence"/>
</dbReference>
<sequence length="210" mass="24301">MKANILNMTHNPKRPHVKRKLATKEGVEYDLSEYLSKLFKAFSGAVRMFEEEIVKTPPQSRARAFEASLLNSKMIQSIQEHFPKNWKFGKYKRFLLNLEGYTVLFKKLNNKNMPMNIKTSHTLAISNQMQTSLFDNESISVDPILFFGYRKDKTGRIFDPKLVYIDENKIQWTLTNVNEEVTVTPSLITPKVEKAVPVLKDGLKKDKKTS</sequence>
<keyword evidence="2" id="KW-1185">Reference proteome</keyword>
<name>A0ABW5MY85_9FLAO</name>
<evidence type="ECO:0000313" key="1">
    <source>
        <dbReference type="EMBL" id="MFD2587386.1"/>
    </source>
</evidence>
<gene>
    <name evidence="1" type="ORF">ACFSQJ_10615</name>
</gene>
<evidence type="ECO:0000313" key="2">
    <source>
        <dbReference type="Proteomes" id="UP001597526"/>
    </source>
</evidence>
<dbReference type="RefSeq" id="WP_377766923.1">
    <property type="nucleotide sequence ID" value="NZ_JBHULB010000013.1"/>
</dbReference>
<accession>A0ABW5MY85</accession>
<reference evidence="2" key="1">
    <citation type="journal article" date="2019" name="Int. J. Syst. Evol. Microbiol.">
        <title>The Global Catalogue of Microorganisms (GCM) 10K type strain sequencing project: providing services to taxonomists for standard genome sequencing and annotation.</title>
        <authorList>
            <consortium name="The Broad Institute Genomics Platform"/>
            <consortium name="The Broad Institute Genome Sequencing Center for Infectious Disease"/>
            <person name="Wu L."/>
            <person name="Ma J."/>
        </authorList>
    </citation>
    <scope>NUCLEOTIDE SEQUENCE [LARGE SCALE GENOMIC DNA]</scope>
    <source>
        <strain evidence="2">KCTC 52368</strain>
    </source>
</reference>
<dbReference type="EMBL" id="JBHULB010000013">
    <property type="protein sequence ID" value="MFD2587386.1"/>
    <property type="molecule type" value="Genomic_DNA"/>
</dbReference>
<organism evidence="1 2">
    <name type="scientific">Croceitalea marina</name>
    <dbReference type="NCBI Taxonomy" id="1775166"/>
    <lineage>
        <taxon>Bacteria</taxon>
        <taxon>Pseudomonadati</taxon>
        <taxon>Bacteroidota</taxon>
        <taxon>Flavobacteriia</taxon>
        <taxon>Flavobacteriales</taxon>
        <taxon>Flavobacteriaceae</taxon>
        <taxon>Croceitalea</taxon>
    </lineage>
</organism>
<proteinExistence type="predicted"/>